<proteinExistence type="predicted"/>
<dbReference type="GO" id="GO:0016020">
    <property type="term" value="C:membrane"/>
    <property type="evidence" value="ECO:0007669"/>
    <property type="project" value="InterPro"/>
</dbReference>
<sequence>MAGLVMFGLLRRRYDISHRLKTSNSDLPVQTCLRLLVMCVVQTSLWVCVIAFSLWDASAQGLLPWKGVHIDWSYIGQYTVVSLPPGSLQRKLFCWWAVPASSLVTFGSLSFGGECKSEYIRLFGWVCKVMSKERTQEAIMLRTMSVSKRCVFSLLHIGHLTEAAE</sequence>
<comment type="caution">
    <text evidence="1">The sequence shown here is derived from an EMBL/GenBank/DDBJ whole genome shotgun (WGS) entry which is preliminary data.</text>
</comment>
<reference evidence="1 2" key="1">
    <citation type="submission" date="2018-02" db="EMBL/GenBank/DDBJ databases">
        <title>Genome sequence of the basidiomycete white-rot fungus Phlebia centrifuga.</title>
        <authorList>
            <person name="Granchi Z."/>
            <person name="Peng M."/>
            <person name="de Vries R.P."/>
            <person name="Hilden K."/>
            <person name="Makela M.R."/>
            <person name="Grigoriev I."/>
            <person name="Riley R."/>
        </authorList>
    </citation>
    <scope>NUCLEOTIDE SEQUENCE [LARGE SCALE GENOMIC DNA]</scope>
    <source>
        <strain evidence="1 2">FBCC195</strain>
    </source>
</reference>
<dbReference type="EMBL" id="MLYV02000321">
    <property type="protein sequence ID" value="PSS11041.1"/>
    <property type="molecule type" value="Genomic_DNA"/>
</dbReference>
<evidence type="ECO:0000313" key="1">
    <source>
        <dbReference type="EMBL" id="PSS11041.1"/>
    </source>
</evidence>
<dbReference type="GO" id="GO:0004932">
    <property type="term" value="F:mating-type factor pheromone receptor activity"/>
    <property type="evidence" value="ECO:0007669"/>
    <property type="project" value="InterPro"/>
</dbReference>
<accession>A0A2R6QM94</accession>
<dbReference type="Pfam" id="PF02076">
    <property type="entry name" value="STE3"/>
    <property type="match status" value="1"/>
</dbReference>
<organism evidence="1 2">
    <name type="scientific">Hermanssonia centrifuga</name>
    <dbReference type="NCBI Taxonomy" id="98765"/>
    <lineage>
        <taxon>Eukaryota</taxon>
        <taxon>Fungi</taxon>
        <taxon>Dikarya</taxon>
        <taxon>Basidiomycota</taxon>
        <taxon>Agaricomycotina</taxon>
        <taxon>Agaricomycetes</taxon>
        <taxon>Polyporales</taxon>
        <taxon>Meruliaceae</taxon>
        <taxon>Hermanssonia</taxon>
    </lineage>
</organism>
<evidence type="ECO:0000313" key="2">
    <source>
        <dbReference type="Proteomes" id="UP000186601"/>
    </source>
</evidence>
<dbReference type="InterPro" id="IPR001499">
    <property type="entry name" value="GPCR_STE3"/>
</dbReference>
<protein>
    <submittedName>
        <fullName evidence="1">Uncharacterized protein</fullName>
    </submittedName>
</protein>
<dbReference type="Proteomes" id="UP000186601">
    <property type="component" value="Unassembled WGS sequence"/>
</dbReference>
<name>A0A2R6QM94_9APHY</name>
<gene>
    <name evidence="1" type="ORF">PHLCEN_2v3337</name>
</gene>
<keyword evidence="2" id="KW-1185">Reference proteome</keyword>
<dbReference type="AlphaFoldDB" id="A0A2R6QM94"/>